<sequence>MAKEQMTKPQMVARLRDLANVLGRDADVSGSSAEIAQRLAEWEEEASVASGDDNTVDMISHGDGDAAEHGSSLCDERVLVRMLLTAHMDAWDKSGDQRLEFAQAGDVVMVASSVLDSLVSSHIAEPV</sequence>
<name>D4F564_EDWTA</name>
<dbReference type="Gene3D" id="3.40.5.70">
    <property type="entry name" value="DNA packaging chaperone protein FI, C-terminal beta-strand domain"/>
    <property type="match status" value="1"/>
</dbReference>
<evidence type="ECO:0000313" key="3">
    <source>
        <dbReference type="Proteomes" id="UP000003692"/>
    </source>
</evidence>
<evidence type="ECO:0000256" key="1">
    <source>
        <dbReference type="SAM" id="MobiDB-lite"/>
    </source>
</evidence>
<evidence type="ECO:0008006" key="4">
    <source>
        <dbReference type="Google" id="ProtNLM"/>
    </source>
</evidence>
<dbReference type="Proteomes" id="UP000003692">
    <property type="component" value="Unassembled WGS sequence"/>
</dbReference>
<dbReference type="RefSeq" id="WP_005285664.1">
    <property type="nucleotide sequence ID" value="NZ_GG739633.1"/>
</dbReference>
<dbReference type="Pfam" id="PF14000">
    <property type="entry name" value="Packaging_FI"/>
    <property type="match status" value="1"/>
</dbReference>
<evidence type="ECO:0000313" key="2">
    <source>
        <dbReference type="EMBL" id="EFE23091.1"/>
    </source>
</evidence>
<feature type="compositionally biased region" description="Basic and acidic residues" evidence="1">
    <location>
        <begin position="60"/>
        <end position="70"/>
    </location>
</feature>
<comment type="caution">
    <text evidence="2">The sequence shown here is derived from an EMBL/GenBank/DDBJ whole genome shotgun (WGS) entry which is preliminary data.</text>
</comment>
<organism evidence="2 3">
    <name type="scientific">Edwardsiella tarda ATCC 23685</name>
    <dbReference type="NCBI Taxonomy" id="500638"/>
    <lineage>
        <taxon>Bacteria</taxon>
        <taxon>Pseudomonadati</taxon>
        <taxon>Pseudomonadota</taxon>
        <taxon>Gammaproteobacteria</taxon>
        <taxon>Enterobacterales</taxon>
        <taxon>Hafniaceae</taxon>
        <taxon>Edwardsiella</taxon>
    </lineage>
</organism>
<feature type="region of interest" description="Disordered" evidence="1">
    <location>
        <begin position="44"/>
        <end position="70"/>
    </location>
</feature>
<protein>
    <recommendedName>
        <fullName evidence="4">DNA packaging protein</fullName>
    </recommendedName>
</protein>
<proteinExistence type="predicted"/>
<dbReference type="EMBL" id="ADGK01000127">
    <property type="protein sequence ID" value="EFE23091.1"/>
    <property type="molecule type" value="Genomic_DNA"/>
</dbReference>
<accession>D4F564</accession>
<dbReference type="InterPro" id="IPR043043">
    <property type="entry name" value="Packaging_FI_C"/>
</dbReference>
<dbReference type="AlphaFoldDB" id="D4F564"/>
<dbReference type="InterPro" id="IPR025147">
    <property type="entry name" value="Packaging_FI"/>
</dbReference>
<gene>
    <name evidence="2" type="ORF">EDWATA_01892</name>
</gene>
<reference evidence="2 3" key="1">
    <citation type="submission" date="2010-02" db="EMBL/GenBank/DDBJ databases">
        <authorList>
            <person name="Weinstock G."/>
            <person name="Sodergren E."/>
            <person name="Clifton S."/>
            <person name="Fulton L."/>
            <person name="Fulton B."/>
            <person name="Courtney L."/>
            <person name="Fronick C."/>
            <person name="Harrison M."/>
            <person name="Strong C."/>
            <person name="Farmer C."/>
            <person name="Delahaunty K."/>
            <person name="Markovic C."/>
            <person name="Hall O."/>
            <person name="Minx P."/>
            <person name="Tomlinson C."/>
            <person name="Mitreva M."/>
            <person name="Nelson J."/>
            <person name="Hou S."/>
            <person name="Wollam A."/>
            <person name="Pepin K.H."/>
            <person name="Johnson M."/>
            <person name="Bhonagiri V."/>
            <person name="Zhang X."/>
            <person name="Suruliraj S."/>
            <person name="Warren W."/>
            <person name="Chinwalla A."/>
            <person name="Mardis E.R."/>
            <person name="Wilson R.K."/>
        </authorList>
    </citation>
    <scope>NUCLEOTIDE SEQUENCE [LARGE SCALE GENOMIC DNA]</scope>
    <source>
        <strain evidence="2 3">ATCC 23685</strain>
    </source>
</reference>
<dbReference type="HOGENOM" id="CLU_136702_1_0_6"/>